<keyword evidence="2" id="KW-0472">Membrane</keyword>
<dbReference type="OrthoDB" id="7569415at2"/>
<dbReference type="Proteomes" id="UP000254101">
    <property type="component" value="Unassembled WGS sequence"/>
</dbReference>
<feature type="transmembrane region" description="Helical" evidence="2">
    <location>
        <begin position="123"/>
        <end position="142"/>
    </location>
</feature>
<evidence type="ECO:0000313" key="3">
    <source>
        <dbReference type="EMBL" id="RDS78214.1"/>
    </source>
</evidence>
<feature type="compositionally biased region" description="Basic and acidic residues" evidence="1">
    <location>
        <begin position="1"/>
        <end position="13"/>
    </location>
</feature>
<accession>A0A395LRV1</accession>
<keyword evidence="2" id="KW-1133">Transmembrane helix</keyword>
<evidence type="ECO:0000313" key="4">
    <source>
        <dbReference type="Proteomes" id="UP000254101"/>
    </source>
</evidence>
<reference evidence="3 4" key="1">
    <citation type="submission" date="2018-07" db="EMBL/GenBank/DDBJ databases">
        <title>Erythrobacter nanhaiensis sp. nov., a novel member of the genus Erythrobacter isolated from the South China Sea.</title>
        <authorList>
            <person name="Chen X."/>
            <person name="Liu J."/>
        </authorList>
    </citation>
    <scope>NUCLEOTIDE SEQUENCE [LARGE SCALE GENOMIC DNA]</scope>
    <source>
        <strain evidence="3 4">S-5</strain>
    </source>
</reference>
<protein>
    <submittedName>
        <fullName evidence="3">Uncharacterized protein</fullName>
    </submittedName>
</protein>
<feature type="transmembrane region" description="Helical" evidence="2">
    <location>
        <begin position="49"/>
        <end position="68"/>
    </location>
</feature>
<dbReference type="RefSeq" id="WP_115492438.1">
    <property type="nucleotide sequence ID" value="NZ_JACHWW010000001.1"/>
</dbReference>
<feature type="region of interest" description="Disordered" evidence="1">
    <location>
        <begin position="1"/>
        <end position="37"/>
    </location>
</feature>
<feature type="transmembrane region" description="Helical" evidence="2">
    <location>
        <begin position="80"/>
        <end position="102"/>
    </location>
</feature>
<proteinExistence type="predicted"/>
<keyword evidence="2" id="KW-0812">Transmembrane</keyword>
<organism evidence="3 4">
    <name type="scientific">Alteriqipengyuania lutimaris</name>
    <dbReference type="NCBI Taxonomy" id="1538146"/>
    <lineage>
        <taxon>Bacteria</taxon>
        <taxon>Pseudomonadati</taxon>
        <taxon>Pseudomonadota</taxon>
        <taxon>Alphaproteobacteria</taxon>
        <taxon>Sphingomonadales</taxon>
        <taxon>Erythrobacteraceae</taxon>
        <taxon>Alteriqipengyuania</taxon>
    </lineage>
</organism>
<sequence length="143" mass="15189">MKGCDCTDYRDAGRSGATSAEAADPASDELQDDPTRHPVDLPNDRLFDFFKHLTTLSLITLGGVLSIGSQTDIVIEPLPMAIVVAFLALGGAAAYSGMLEIVEAEGRQEHRPKRIAFYKSVSSTGFGLGIGAFLSTFLLSLVP</sequence>
<evidence type="ECO:0000256" key="2">
    <source>
        <dbReference type="SAM" id="Phobius"/>
    </source>
</evidence>
<name>A0A395LRV1_9SPHN</name>
<evidence type="ECO:0000256" key="1">
    <source>
        <dbReference type="SAM" id="MobiDB-lite"/>
    </source>
</evidence>
<gene>
    <name evidence="3" type="ORF">DL238_11770</name>
</gene>
<dbReference type="AlphaFoldDB" id="A0A395LRV1"/>
<dbReference type="EMBL" id="QRBB01000001">
    <property type="protein sequence ID" value="RDS78214.1"/>
    <property type="molecule type" value="Genomic_DNA"/>
</dbReference>
<keyword evidence="4" id="KW-1185">Reference proteome</keyword>
<comment type="caution">
    <text evidence="3">The sequence shown here is derived from an EMBL/GenBank/DDBJ whole genome shotgun (WGS) entry which is preliminary data.</text>
</comment>